<evidence type="ECO:0000313" key="1">
    <source>
        <dbReference type="EMBL" id="PMC22719.1"/>
    </source>
</evidence>
<evidence type="ECO:0000313" key="2">
    <source>
        <dbReference type="Proteomes" id="UP000235564"/>
    </source>
</evidence>
<proteinExistence type="predicted"/>
<sequence>MKKRWESYVMYRQNEKLVEFWKEYYKDRPGAKVLFLLGKGFDPRMNNILKLFLENNPEQVLDCVAFDFPNGKDPADNKNLYEINSQQLAELKDQYRFGYEKLQIDGSIPWDKRIAQMSRQVRDKDLSAYDDVIMDISSLPRAFYFNIGKALFNKLDKEKSKNLFFAVSENVKIDEHIKKALVIDNIEPLVGFRSLSSREANLDRINILISLMGDQNIDILKSIYNHFQPSDMFPVLPFPSKDPRHSDYLMLKYHEFFTEKQFADPQNITYADEQNPFELYRIVSNMIQGHQATFKPISDHVCFGIALLTSKLLSLGALLVGLEYNNCVTIYNVSLANYEIEDATVFKQINKDSEPFLLWITGDAYNEN</sequence>
<protein>
    <submittedName>
        <fullName evidence="1">Uncharacterized protein</fullName>
    </submittedName>
</protein>
<comment type="caution">
    <text evidence="1">The sequence shown here is derived from an EMBL/GenBank/DDBJ whole genome shotgun (WGS) entry which is preliminary data.</text>
</comment>
<dbReference type="OrthoDB" id="1550492at2"/>
<accession>A0A2N6QMW3</accession>
<gene>
    <name evidence="1" type="ORF">CJ231_12825</name>
</gene>
<organism evidence="1 2">
    <name type="scientific">Hoylesella buccalis</name>
    <dbReference type="NCBI Taxonomy" id="28127"/>
    <lineage>
        <taxon>Bacteria</taxon>
        <taxon>Pseudomonadati</taxon>
        <taxon>Bacteroidota</taxon>
        <taxon>Bacteroidia</taxon>
        <taxon>Bacteroidales</taxon>
        <taxon>Prevotellaceae</taxon>
        <taxon>Hoylesella</taxon>
    </lineage>
</organism>
<dbReference type="Proteomes" id="UP000235564">
    <property type="component" value="Unassembled WGS sequence"/>
</dbReference>
<reference evidence="1 2" key="1">
    <citation type="submission" date="2017-09" db="EMBL/GenBank/DDBJ databases">
        <title>Bacterial strain isolated from the female urinary microbiota.</title>
        <authorList>
            <person name="Thomas-White K."/>
            <person name="Kumar N."/>
            <person name="Forster S."/>
            <person name="Putonti C."/>
            <person name="Lawley T."/>
            <person name="Wolfe A.J."/>
        </authorList>
    </citation>
    <scope>NUCLEOTIDE SEQUENCE [LARGE SCALE GENOMIC DNA]</scope>
    <source>
        <strain evidence="1 2">UMB0536</strain>
    </source>
</reference>
<dbReference type="RefSeq" id="WP_102698282.1">
    <property type="nucleotide sequence ID" value="NZ_PNGJ01000016.1"/>
</dbReference>
<name>A0A2N6QMW3_9BACT</name>
<dbReference type="EMBL" id="PNGJ01000016">
    <property type="protein sequence ID" value="PMC22719.1"/>
    <property type="molecule type" value="Genomic_DNA"/>
</dbReference>
<dbReference type="AlphaFoldDB" id="A0A2N6QMW3"/>